<dbReference type="PROSITE" id="PS51257">
    <property type="entry name" value="PROKAR_LIPOPROTEIN"/>
    <property type="match status" value="1"/>
</dbReference>
<gene>
    <name evidence="1" type="ORF">METZ01_LOCUS161899</name>
</gene>
<evidence type="ECO:0000313" key="1">
    <source>
        <dbReference type="EMBL" id="SVB09045.1"/>
    </source>
</evidence>
<sequence length="208" mass="24408">MKTLNDFSQIKAANFWVNVSLVSFLLLSACTKITKIIEQQSNIPVPSPTELYYQKYFVQHKDKLDPIEGIWTENVVATLYENNKVVTRETEAERATWVIIKKGKEYVILNRYGEQNKFIASFKSGQKEGTYIYTCFYKQTKENIKAEAIMIQNNLIEMEYDAPESVLKENYQEYLNVDSNQIDQNDEKKNIVLHWQFNWLKILPLNKG</sequence>
<protein>
    <submittedName>
        <fullName evidence="1">Uncharacterized protein</fullName>
    </submittedName>
</protein>
<organism evidence="1">
    <name type="scientific">marine metagenome</name>
    <dbReference type="NCBI Taxonomy" id="408172"/>
    <lineage>
        <taxon>unclassified sequences</taxon>
        <taxon>metagenomes</taxon>
        <taxon>ecological metagenomes</taxon>
    </lineage>
</organism>
<name>A0A382B5L2_9ZZZZ</name>
<accession>A0A382B5L2</accession>
<reference evidence="1" key="1">
    <citation type="submission" date="2018-05" db="EMBL/GenBank/DDBJ databases">
        <authorList>
            <person name="Lanie J.A."/>
            <person name="Ng W.-L."/>
            <person name="Kazmierczak K.M."/>
            <person name="Andrzejewski T.M."/>
            <person name="Davidsen T.M."/>
            <person name="Wayne K.J."/>
            <person name="Tettelin H."/>
            <person name="Glass J.I."/>
            <person name="Rusch D."/>
            <person name="Podicherti R."/>
            <person name="Tsui H.-C.T."/>
            <person name="Winkler M.E."/>
        </authorList>
    </citation>
    <scope>NUCLEOTIDE SEQUENCE</scope>
</reference>
<dbReference type="AlphaFoldDB" id="A0A382B5L2"/>
<dbReference type="EMBL" id="UINC01028298">
    <property type="protein sequence ID" value="SVB09045.1"/>
    <property type="molecule type" value="Genomic_DNA"/>
</dbReference>
<proteinExistence type="predicted"/>